<dbReference type="Pfam" id="PF12698">
    <property type="entry name" value="ABC2_membrane_3"/>
    <property type="match status" value="1"/>
</dbReference>
<dbReference type="GO" id="GO:0140359">
    <property type="term" value="F:ABC-type transporter activity"/>
    <property type="evidence" value="ECO:0007669"/>
    <property type="project" value="InterPro"/>
</dbReference>
<comment type="caution">
    <text evidence="7">The sequence shown here is derived from an EMBL/GenBank/DDBJ whole genome shotgun (WGS) entry which is preliminary data.</text>
</comment>
<evidence type="ECO:0000256" key="5">
    <source>
        <dbReference type="SAM" id="Phobius"/>
    </source>
</evidence>
<evidence type="ECO:0000259" key="6">
    <source>
        <dbReference type="Pfam" id="PF12698"/>
    </source>
</evidence>
<dbReference type="InterPro" id="IPR021913">
    <property type="entry name" value="DUF3526"/>
</dbReference>
<gene>
    <name evidence="7" type="ORF">N478_12695</name>
</gene>
<dbReference type="PATRIC" id="fig|1365257.3.peg.945"/>
<proteinExistence type="predicted"/>
<comment type="subcellular location">
    <subcellularLocation>
        <location evidence="1">Membrane</location>
        <topology evidence="1">Multi-pass membrane protein</topology>
    </subcellularLocation>
</comment>
<dbReference type="RefSeq" id="WP_063380192.1">
    <property type="nucleotide sequence ID" value="NZ_AUXX01000006.1"/>
</dbReference>
<evidence type="ECO:0000256" key="1">
    <source>
        <dbReference type="ARBA" id="ARBA00004141"/>
    </source>
</evidence>
<evidence type="ECO:0000313" key="8">
    <source>
        <dbReference type="Proteomes" id="UP000076661"/>
    </source>
</evidence>
<evidence type="ECO:0000256" key="4">
    <source>
        <dbReference type="ARBA" id="ARBA00023136"/>
    </source>
</evidence>
<evidence type="ECO:0000256" key="3">
    <source>
        <dbReference type="ARBA" id="ARBA00022989"/>
    </source>
</evidence>
<dbReference type="Proteomes" id="UP000076661">
    <property type="component" value="Unassembled WGS sequence"/>
</dbReference>
<dbReference type="InterPro" id="IPR013525">
    <property type="entry name" value="ABC2_TM"/>
</dbReference>
<keyword evidence="4 5" id="KW-0472">Membrane</keyword>
<organism evidence="7 8">
    <name type="scientific">Pseudoalteromonas luteoviolacea S4060-1</name>
    <dbReference type="NCBI Taxonomy" id="1365257"/>
    <lineage>
        <taxon>Bacteria</taxon>
        <taxon>Pseudomonadati</taxon>
        <taxon>Pseudomonadota</taxon>
        <taxon>Gammaproteobacteria</taxon>
        <taxon>Alteromonadales</taxon>
        <taxon>Pseudoalteromonadaceae</taxon>
        <taxon>Pseudoalteromonas</taxon>
    </lineage>
</organism>
<feature type="domain" description="ABC-2 type transporter transmembrane" evidence="6">
    <location>
        <begin position="134"/>
        <end position="256"/>
    </location>
</feature>
<feature type="transmembrane region" description="Helical" evidence="5">
    <location>
        <begin position="242"/>
        <end position="260"/>
    </location>
</feature>
<dbReference type="PANTHER" id="PTHR43471:SF1">
    <property type="entry name" value="ABC TRANSPORTER PERMEASE PROTEIN NOSY-RELATED"/>
    <property type="match status" value="1"/>
</dbReference>
<dbReference type="AlphaFoldDB" id="A0A162BA82"/>
<feature type="transmembrane region" description="Helical" evidence="5">
    <location>
        <begin position="20"/>
        <end position="41"/>
    </location>
</feature>
<feature type="transmembrane region" description="Helical" evidence="5">
    <location>
        <begin position="170"/>
        <end position="194"/>
    </location>
</feature>
<name>A0A162BA82_9GAMM</name>
<feature type="transmembrane region" description="Helical" evidence="5">
    <location>
        <begin position="130"/>
        <end position="149"/>
    </location>
</feature>
<feature type="transmembrane region" description="Helical" evidence="5">
    <location>
        <begin position="214"/>
        <end position="235"/>
    </location>
</feature>
<evidence type="ECO:0000256" key="2">
    <source>
        <dbReference type="ARBA" id="ARBA00022692"/>
    </source>
</evidence>
<keyword evidence="3 5" id="KW-1133">Transmembrane helix</keyword>
<dbReference type="GO" id="GO:0005886">
    <property type="term" value="C:plasma membrane"/>
    <property type="evidence" value="ECO:0007669"/>
    <property type="project" value="UniProtKB-SubCell"/>
</dbReference>
<dbReference type="Pfam" id="PF12040">
    <property type="entry name" value="DUF3526"/>
    <property type="match status" value="1"/>
</dbReference>
<accession>A0A162BA82</accession>
<dbReference type="EMBL" id="AUXX01000006">
    <property type="protein sequence ID" value="KZN69035.1"/>
    <property type="molecule type" value="Genomic_DNA"/>
</dbReference>
<keyword evidence="2 5" id="KW-0812">Transmembrane</keyword>
<dbReference type="PROSITE" id="PS51257">
    <property type="entry name" value="PROKAR_LIPOPROTEIN"/>
    <property type="match status" value="1"/>
</dbReference>
<protein>
    <recommendedName>
        <fullName evidence="6">ABC-2 type transporter transmembrane domain-containing protein</fullName>
    </recommendedName>
</protein>
<feature type="transmembrane region" description="Helical" evidence="5">
    <location>
        <begin position="441"/>
        <end position="459"/>
    </location>
</feature>
<reference evidence="7 8" key="1">
    <citation type="submission" date="2013-07" db="EMBL/GenBank/DDBJ databases">
        <title>Comparative Genomic and Metabolomic Analysis of Twelve Strains of Pseudoalteromonas luteoviolacea.</title>
        <authorList>
            <person name="Vynne N.G."/>
            <person name="Mansson M."/>
            <person name="Gram L."/>
        </authorList>
    </citation>
    <scope>NUCLEOTIDE SEQUENCE [LARGE SCALE GENOMIC DNA]</scope>
    <source>
        <strain evidence="7 8">S4060-1</strain>
    </source>
</reference>
<sequence>MFRQTLTKEWLDAKRQGQLWWLCLIASLLLLLACTTGWQSYQSYQSDAYDVAQQEQMRWLNQGEKGPHSAAHYGIYVIKPASPLVALDDGLQAYQGNVVRLEAHTRNDGMFRTVQDNLPMARFGSLTPAFVLQVLLPLLILLIGYPMFASEREQGTLKQLLASGVEPLQLFAAKCCVLFAIAATLLLPVIVYLLFIQFEQSESAKLVYRSAGFFVVYISYVALWSIITIAISCLLKSSRRSLIVLLTIWALSTLLIPKLAMNYSTSVYPLDSNQAFQNRLKREVYTDHREMAFERFEQSLLQKYAVSSTSELPFDFAGARLQFGEQYADAIFDRLFGERLEQLQLQTDSYFLASLLSPMIAVQSLSMAFSASDFHHHQHFLARAELHRRMMQRMLNHNQRDHAHKSEGHYVANLSLWQQIPKFEYHPPAFTDLAHHYRVNWFSLILWLTASLFLGTFAVRKLTKEPLR</sequence>
<evidence type="ECO:0000313" key="7">
    <source>
        <dbReference type="EMBL" id="KZN69035.1"/>
    </source>
</evidence>
<dbReference type="PANTHER" id="PTHR43471">
    <property type="entry name" value="ABC TRANSPORTER PERMEASE"/>
    <property type="match status" value="1"/>
</dbReference>